<dbReference type="Proteomes" id="UP001314181">
    <property type="component" value="Unassembled WGS sequence"/>
</dbReference>
<evidence type="ECO:0000313" key="2">
    <source>
        <dbReference type="Proteomes" id="UP001314181"/>
    </source>
</evidence>
<name>A0ABM9N871_9RICK</name>
<gene>
    <name evidence="1" type="ORF">CAXC1_280005</name>
</gene>
<accession>A0ABM9N871</accession>
<protein>
    <submittedName>
        <fullName evidence="1">Uncharacterized protein</fullName>
    </submittedName>
</protein>
<organism evidence="1 2">
    <name type="scientific">Candidatus Xenohaliotis californiensis</name>
    <dbReference type="NCBI Taxonomy" id="84677"/>
    <lineage>
        <taxon>Bacteria</taxon>
        <taxon>Pseudomonadati</taxon>
        <taxon>Pseudomonadota</taxon>
        <taxon>Alphaproteobacteria</taxon>
        <taxon>Rickettsiales</taxon>
        <taxon>Anaplasmataceae</taxon>
        <taxon>Candidatus Xenohaliotis</taxon>
    </lineage>
</organism>
<comment type="caution">
    <text evidence="1">The sequence shown here is derived from an EMBL/GenBank/DDBJ whole genome shotgun (WGS) entry which is preliminary data.</text>
</comment>
<proteinExistence type="predicted"/>
<keyword evidence="2" id="KW-1185">Reference proteome</keyword>
<reference evidence="1 2" key="1">
    <citation type="submission" date="2024-01" db="EMBL/GenBank/DDBJ databases">
        <authorList>
            <person name="Kunselman E."/>
        </authorList>
    </citation>
    <scope>NUCLEOTIDE SEQUENCE [LARGE SCALE GENOMIC DNA]</scope>
    <source>
        <strain evidence="1">2 abalone samples</strain>
    </source>
</reference>
<evidence type="ECO:0000313" key="1">
    <source>
        <dbReference type="EMBL" id="CAK8163029.1"/>
    </source>
</evidence>
<sequence length="64" mass="7745">MLMYKINVIEHHLQLLLESHDKVARFLTECIVNIMLRIQQDNLTDRIIMILVYLYLNAKRYCSH</sequence>
<dbReference type="EMBL" id="CAWVOK010000020">
    <property type="protein sequence ID" value="CAK8163029.1"/>
    <property type="molecule type" value="Genomic_DNA"/>
</dbReference>